<proteinExistence type="predicted"/>
<accession>A0A1I4M8T3</accession>
<gene>
    <name evidence="2" type="ORF">SAMN04487963_0927</name>
</gene>
<dbReference type="GO" id="GO:0015562">
    <property type="term" value="F:efflux transmembrane transporter activity"/>
    <property type="evidence" value="ECO:0007669"/>
    <property type="project" value="InterPro"/>
</dbReference>
<sequence>MRTRKLLVAGLLILAALPVRAITLTELLQLASDTPTVNALNARIQQQGAETRELAGSGGWRAIAGADAGYFNELDGPRGLDKYTGYGGYIGLSHPLFGSHRNNSEAEAFSELTSVQLEHERTLLGHEHRRQIRTSYYDWWYWTALATTCQDLSRQSRAITNTIDERYRAGDLRESQRQLLQNRWTGLERHCTRAGRTQHQVRQRLARLAGLNTRDVDRAEPPALPELADPVDWGSLLESHPAMSRARAEVSLTRDTADSSWYDDLEAGFEVTNHFNRRDDNSDTGYSLVAGIRLEMPLTSFSGSTRGDARKHRYYSAQEQLQATRYQLLDNVEHEVMTYQELRDEIDYRQDRRSQHLREYRETLARQPITGDRTFFGIESARLDLIESYFELYDRWRALAAQSATMVAIQEDTGAPWDSVFTAKAITIPTPLTATAPPTAWQQRVYLWNSRELLAPASRARVLDQLVALGFNHVYLGLDAAQVNAAETSSRLRQLLSEAHRSNLRVSLLLGDPDWISEQGRPRLVDLVRRFDSLPFDGLHLDLEVEQLGWPVPQQRLEAWLATLQAVSESTDLPLSIASHYRWFEPQTDGTTCIPCRLPALGIKQVSLMIYTTNLTRRAQLVQSITTAWPDMQFSLAQSAEPTLSPVESWQGRSARELSALSRQWQGELQQQGLWALEWQDWSSITTTDPMGVTE</sequence>
<name>A0A1I4M8T3_9GAMM</name>
<dbReference type="OrthoDB" id="7054537at2"/>
<keyword evidence="3" id="KW-1185">Reference proteome</keyword>
<dbReference type="SUPFAM" id="SSF56954">
    <property type="entry name" value="Outer membrane efflux proteins (OEP)"/>
    <property type="match status" value="1"/>
</dbReference>
<feature type="chain" id="PRO_5011722294" evidence="1">
    <location>
        <begin position="22"/>
        <end position="695"/>
    </location>
</feature>
<dbReference type="STRING" id="488535.SAMN04487963_0927"/>
<organism evidence="2 3">
    <name type="scientific">Marinobacter zhejiangensis</name>
    <dbReference type="NCBI Taxonomy" id="488535"/>
    <lineage>
        <taxon>Bacteria</taxon>
        <taxon>Pseudomonadati</taxon>
        <taxon>Pseudomonadota</taxon>
        <taxon>Gammaproteobacteria</taxon>
        <taxon>Pseudomonadales</taxon>
        <taxon>Marinobacteraceae</taxon>
        <taxon>Marinobacter</taxon>
    </lineage>
</organism>
<evidence type="ECO:0000313" key="2">
    <source>
        <dbReference type="EMBL" id="SFL99682.1"/>
    </source>
</evidence>
<reference evidence="3" key="1">
    <citation type="submission" date="2016-10" db="EMBL/GenBank/DDBJ databases">
        <authorList>
            <person name="Varghese N."/>
            <person name="Submissions S."/>
        </authorList>
    </citation>
    <scope>NUCLEOTIDE SEQUENCE [LARGE SCALE GENOMIC DNA]</scope>
    <source>
        <strain evidence="3">CGMCC 1.7061</strain>
    </source>
</reference>
<dbReference type="EMBL" id="FOUE01000001">
    <property type="protein sequence ID" value="SFL99682.1"/>
    <property type="molecule type" value="Genomic_DNA"/>
</dbReference>
<protein>
    <submittedName>
        <fullName evidence="2">Outer membrane protein TolC</fullName>
    </submittedName>
</protein>
<evidence type="ECO:0000313" key="3">
    <source>
        <dbReference type="Proteomes" id="UP000198519"/>
    </source>
</evidence>
<dbReference type="RefSeq" id="WP_092020685.1">
    <property type="nucleotide sequence ID" value="NZ_FOUE01000001.1"/>
</dbReference>
<dbReference type="AlphaFoldDB" id="A0A1I4M8T3"/>
<keyword evidence="1" id="KW-0732">Signal</keyword>
<dbReference type="Proteomes" id="UP000198519">
    <property type="component" value="Unassembled WGS sequence"/>
</dbReference>
<evidence type="ECO:0000256" key="1">
    <source>
        <dbReference type="SAM" id="SignalP"/>
    </source>
</evidence>
<feature type="signal peptide" evidence="1">
    <location>
        <begin position="1"/>
        <end position="21"/>
    </location>
</feature>
<dbReference type="Gene3D" id="1.20.1600.10">
    <property type="entry name" value="Outer membrane efflux proteins (OEP)"/>
    <property type="match status" value="1"/>
</dbReference>